<reference evidence="1" key="1">
    <citation type="submission" date="2018-05" db="EMBL/GenBank/DDBJ databases">
        <title>Draft genome of Mucuna pruriens seed.</title>
        <authorList>
            <person name="Nnadi N.E."/>
            <person name="Vos R."/>
            <person name="Hasami M.H."/>
            <person name="Devisetty U.K."/>
            <person name="Aguiy J.C."/>
        </authorList>
    </citation>
    <scope>NUCLEOTIDE SEQUENCE [LARGE SCALE GENOMIC DNA]</scope>
    <source>
        <strain evidence="1">JCA_2017</strain>
    </source>
</reference>
<evidence type="ECO:0008006" key="3">
    <source>
        <dbReference type="Google" id="ProtNLM"/>
    </source>
</evidence>
<keyword evidence="2" id="KW-1185">Reference proteome</keyword>
<evidence type="ECO:0000313" key="2">
    <source>
        <dbReference type="Proteomes" id="UP000257109"/>
    </source>
</evidence>
<dbReference type="AlphaFoldDB" id="A0A371I6D1"/>
<protein>
    <recommendedName>
        <fullName evidence="3">Reverse transcriptase Ty1/copia-type domain-containing protein</fullName>
    </recommendedName>
</protein>
<dbReference type="Proteomes" id="UP000257109">
    <property type="component" value="Unassembled WGS sequence"/>
</dbReference>
<sequence length="175" mass="20178">MRFLVEGKEHMICQLKKSIYRLKQVSDSKVIFLNLYVNDILFVTNDISLLHDTKKFLSSNFEMKDMGEGSYIQDGKVFNIVRSNLERKQMKAILHASIVGSIMYTQGTKDHMLTYRRSNHLKVIRYSDSEFGGCVDIRKSILSYVFLLVKGIISWKSAKQSIIAICTMEAEFVAF</sequence>
<dbReference type="PANTHER" id="PTHR11439">
    <property type="entry name" value="GAG-POL-RELATED RETROTRANSPOSON"/>
    <property type="match status" value="1"/>
</dbReference>
<dbReference type="PANTHER" id="PTHR11439:SF467">
    <property type="entry name" value="INTEGRASE CATALYTIC DOMAIN-CONTAINING PROTEIN"/>
    <property type="match status" value="1"/>
</dbReference>
<comment type="caution">
    <text evidence="1">The sequence shown here is derived from an EMBL/GenBank/DDBJ whole genome shotgun (WGS) entry which is preliminary data.</text>
</comment>
<evidence type="ECO:0000313" key="1">
    <source>
        <dbReference type="EMBL" id="RDY10598.1"/>
    </source>
</evidence>
<gene>
    <name evidence="1" type="ORF">CR513_04851</name>
</gene>
<name>A0A371I6D1_MUCPR</name>
<dbReference type="CDD" id="cd09272">
    <property type="entry name" value="RNase_HI_RT_Ty1"/>
    <property type="match status" value="1"/>
</dbReference>
<feature type="non-terminal residue" evidence="1">
    <location>
        <position position="1"/>
    </location>
</feature>
<dbReference type="OrthoDB" id="1645289at2759"/>
<dbReference type="EMBL" id="QJKJ01000812">
    <property type="protein sequence ID" value="RDY10598.1"/>
    <property type="molecule type" value="Genomic_DNA"/>
</dbReference>
<dbReference type="STRING" id="157652.A0A371I6D1"/>
<organism evidence="1 2">
    <name type="scientific">Mucuna pruriens</name>
    <name type="common">Velvet bean</name>
    <name type="synonym">Dolichos pruriens</name>
    <dbReference type="NCBI Taxonomy" id="157652"/>
    <lineage>
        <taxon>Eukaryota</taxon>
        <taxon>Viridiplantae</taxon>
        <taxon>Streptophyta</taxon>
        <taxon>Embryophyta</taxon>
        <taxon>Tracheophyta</taxon>
        <taxon>Spermatophyta</taxon>
        <taxon>Magnoliopsida</taxon>
        <taxon>eudicotyledons</taxon>
        <taxon>Gunneridae</taxon>
        <taxon>Pentapetalae</taxon>
        <taxon>rosids</taxon>
        <taxon>fabids</taxon>
        <taxon>Fabales</taxon>
        <taxon>Fabaceae</taxon>
        <taxon>Papilionoideae</taxon>
        <taxon>50 kb inversion clade</taxon>
        <taxon>NPAAA clade</taxon>
        <taxon>indigoferoid/millettioid clade</taxon>
        <taxon>Phaseoleae</taxon>
        <taxon>Mucuna</taxon>
    </lineage>
</organism>
<proteinExistence type="predicted"/>
<accession>A0A371I6D1</accession>